<organism evidence="2 3">
    <name type="scientific">Candidatus Gallitreponema excrementavium</name>
    <dbReference type="NCBI Taxonomy" id="2840840"/>
    <lineage>
        <taxon>Bacteria</taxon>
        <taxon>Pseudomonadati</taxon>
        <taxon>Spirochaetota</taxon>
        <taxon>Spirochaetia</taxon>
        <taxon>Spirochaetales</taxon>
        <taxon>Candidatus Gallitreponema</taxon>
    </lineage>
</organism>
<dbReference type="AlphaFoldDB" id="A0A9D9HPF2"/>
<evidence type="ECO:0000313" key="2">
    <source>
        <dbReference type="EMBL" id="MBO8457686.1"/>
    </source>
</evidence>
<comment type="caution">
    <text evidence="2">The sequence shown here is derived from an EMBL/GenBank/DDBJ whole genome shotgun (WGS) entry which is preliminary data.</text>
</comment>
<evidence type="ECO:0000313" key="3">
    <source>
        <dbReference type="Proteomes" id="UP000823638"/>
    </source>
</evidence>
<feature type="region of interest" description="Disordered" evidence="1">
    <location>
        <begin position="160"/>
        <end position="179"/>
    </location>
</feature>
<sequence length="220" mass="25258">MPLIFTVVIFFINFFILKKRFSVKRYLEDINRELSGLTDDFNRNTDRNVTIIETKINDLKLQIEKSEKIITLMKKEITSFEESVKKREKLAAEFEKKKIKTQENKPPEGNLFPEISDYEKILAKKDNVILSMQAAKVYSSVQGQKKDFVKSRDINLEKNEREKASVTEKTPPVGEISSGVDSGIREKVKELVNQGFTAEFIADKLGVSISEVNLILFMGK</sequence>
<reference evidence="2" key="1">
    <citation type="submission" date="2020-10" db="EMBL/GenBank/DDBJ databases">
        <authorList>
            <person name="Gilroy R."/>
        </authorList>
    </citation>
    <scope>NUCLEOTIDE SEQUENCE</scope>
    <source>
        <strain evidence="2">10532</strain>
    </source>
</reference>
<evidence type="ECO:0000256" key="1">
    <source>
        <dbReference type="SAM" id="MobiDB-lite"/>
    </source>
</evidence>
<name>A0A9D9HPF2_9SPIR</name>
<dbReference type="Proteomes" id="UP000823638">
    <property type="component" value="Unassembled WGS sequence"/>
</dbReference>
<protein>
    <submittedName>
        <fullName evidence="2">Uncharacterized protein</fullName>
    </submittedName>
</protein>
<dbReference type="EMBL" id="JADIMM010000073">
    <property type="protein sequence ID" value="MBO8457686.1"/>
    <property type="molecule type" value="Genomic_DNA"/>
</dbReference>
<gene>
    <name evidence="2" type="ORF">IAA81_05600</name>
</gene>
<reference evidence="2" key="2">
    <citation type="journal article" date="2021" name="PeerJ">
        <title>Extensive microbial diversity within the chicken gut microbiome revealed by metagenomics and culture.</title>
        <authorList>
            <person name="Gilroy R."/>
            <person name="Ravi A."/>
            <person name="Getino M."/>
            <person name="Pursley I."/>
            <person name="Horton D.L."/>
            <person name="Alikhan N.F."/>
            <person name="Baker D."/>
            <person name="Gharbi K."/>
            <person name="Hall N."/>
            <person name="Watson M."/>
            <person name="Adriaenssens E.M."/>
            <person name="Foster-Nyarko E."/>
            <person name="Jarju S."/>
            <person name="Secka A."/>
            <person name="Antonio M."/>
            <person name="Oren A."/>
            <person name="Chaudhuri R.R."/>
            <person name="La Ragione R."/>
            <person name="Hildebrand F."/>
            <person name="Pallen M.J."/>
        </authorList>
    </citation>
    <scope>NUCLEOTIDE SEQUENCE</scope>
    <source>
        <strain evidence="2">10532</strain>
    </source>
</reference>
<accession>A0A9D9HPF2</accession>
<proteinExistence type="predicted"/>